<dbReference type="CDD" id="cd05117">
    <property type="entry name" value="STKc_CAMK"/>
    <property type="match status" value="1"/>
</dbReference>
<comment type="cofactor">
    <cofactor evidence="1">
        <name>Mg(2+)</name>
        <dbReference type="ChEBI" id="CHEBI:18420"/>
    </cofactor>
</comment>
<evidence type="ECO:0000256" key="5">
    <source>
        <dbReference type="ARBA" id="ARBA00022679"/>
    </source>
</evidence>
<evidence type="ECO:0000256" key="7">
    <source>
        <dbReference type="ARBA" id="ARBA00022737"/>
    </source>
</evidence>
<dbReference type="CDD" id="cd00051">
    <property type="entry name" value="EFh"/>
    <property type="match status" value="2"/>
</dbReference>
<evidence type="ECO:0000256" key="3">
    <source>
        <dbReference type="ARBA" id="ARBA00012513"/>
    </source>
</evidence>
<keyword evidence="10" id="KW-0106">Calcium</keyword>
<evidence type="ECO:0000259" key="16">
    <source>
        <dbReference type="PROSITE" id="PS50222"/>
    </source>
</evidence>
<dbReference type="FunFam" id="3.30.200.20:FF:000315">
    <property type="entry name" value="Calcium-dependent protein kinase 3"/>
    <property type="match status" value="1"/>
</dbReference>
<evidence type="ECO:0000256" key="1">
    <source>
        <dbReference type="ARBA" id="ARBA00001946"/>
    </source>
</evidence>
<dbReference type="GO" id="GO:0005509">
    <property type="term" value="F:calcium ion binding"/>
    <property type="evidence" value="ECO:0007669"/>
    <property type="project" value="InterPro"/>
</dbReference>
<dbReference type="PANTHER" id="PTHR24349">
    <property type="entry name" value="SERINE/THREONINE-PROTEIN KINASE"/>
    <property type="match status" value="1"/>
</dbReference>
<dbReference type="InterPro" id="IPR011009">
    <property type="entry name" value="Kinase-like_dom_sf"/>
</dbReference>
<evidence type="ECO:0000256" key="11">
    <source>
        <dbReference type="ARBA" id="ARBA00022840"/>
    </source>
</evidence>
<keyword evidence="4" id="KW-0723">Serine/threonine-protein kinase</keyword>
<dbReference type="InterPro" id="IPR002048">
    <property type="entry name" value="EF_hand_dom"/>
</dbReference>
<dbReference type="Gene3D" id="1.10.510.10">
    <property type="entry name" value="Transferase(Phosphotransferase) domain 1"/>
    <property type="match status" value="1"/>
</dbReference>
<dbReference type="PROSITE" id="PS50011">
    <property type="entry name" value="PROTEIN_KINASE_DOM"/>
    <property type="match status" value="1"/>
</dbReference>
<evidence type="ECO:0000256" key="10">
    <source>
        <dbReference type="ARBA" id="ARBA00022837"/>
    </source>
</evidence>
<dbReference type="GO" id="GO:0004713">
    <property type="term" value="F:protein tyrosine kinase activity"/>
    <property type="evidence" value="ECO:0007669"/>
    <property type="project" value="InterPro"/>
</dbReference>
<sequence>MGCTAVQRPKLGSTFVEDRQRINAVNEIKVDPGIFVSENKQKFQEVYRLGKRLKLMNNGEVRICYHRDTSAKRAVKILRKDFLMYQDESFDYENEIDIFKSLDHPNIARMYEFFDDDRHIYIVMEYCSGGELFQEIAKRQMFTEIHAARIMYQLLSAVSYLHTNMIFHRDIRPENILLEEKNEIFNIKLIDFGASVLSRKNYKMIIDQDSLIYTDPEALTGEYNEACDMWSCGIIAYILLCGHAPHNMKSVSSLENMDFGYNQEPWTHLSTESKDFVSKLLCPPSGRLAAKEAISHSWVANRAYPSLPGQEIVTEVLENLASYHTNNKLKDAVQTYITSQLMTLKDTRVLREVFRSLDKNGDGKLCKSELLEAFNSTMGEAFNEDDIAKILNVISGGNNDYINYTEFLKATLDQRKVMSRDNLKGAFAMFDKDGNGTICADELRKVLEGGHQSNDEIWHEIIHQIDQNRDGEIDLQEFRDFVLSKT</sequence>
<evidence type="ECO:0000256" key="8">
    <source>
        <dbReference type="ARBA" id="ARBA00022741"/>
    </source>
</evidence>
<evidence type="ECO:0000256" key="14">
    <source>
        <dbReference type="ARBA" id="ARBA00048679"/>
    </source>
</evidence>
<feature type="domain" description="Protein kinase" evidence="15">
    <location>
        <begin position="47"/>
        <end position="299"/>
    </location>
</feature>
<dbReference type="SUPFAM" id="SSF47473">
    <property type="entry name" value="EF-hand"/>
    <property type="match status" value="1"/>
</dbReference>
<dbReference type="InterPro" id="IPR008266">
    <property type="entry name" value="Tyr_kinase_AS"/>
</dbReference>
<dbReference type="InterPro" id="IPR000719">
    <property type="entry name" value="Prot_kinase_dom"/>
</dbReference>
<reference evidence="17" key="1">
    <citation type="submission" date="2021-09" db="EMBL/GenBank/DDBJ databases">
        <authorList>
            <consortium name="AG Swart"/>
            <person name="Singh M."/>
            <person name="Singh A."/>
            <person name="Seah K."/>
            <person name="Emmerich C."/>
        </authorList>
    </citation>
    <scope>NUCLEOTIDE SEQUENCE</scope>
    <source>
        <strain evidence="17">ATCC30299</strain>
    </source>
</reference>
<feature type="domain" description="EF-hand" evidence="16">
    <location>
        <begin position="418"/>
        <end position="453"/>
    </location>
</feature>
<dbReference type="FunFam" id="1.10.238.10:FF:000003">
    <property type="entry name" value="Calmodulin A"/>
    <property type="match status" value="1"/>
</dbReference>
<dbReference type="SMART" id="SM00054">
    <property type="entry name" value="EFh"/>
    <property type="match status" value="3"/>
</dbReference>
<name>A0AAU9JNE8_9CILI</name>
<dbReference type="PROSITE" id="PS00109">
    <property type="entry name" value="PROTEIN_KINASE_TYR"/>
    <property type="match status" value="1"/>
</dbReference>
<evidence type="ECO:0000256" key="6">
    <source>
        <dbReference type="ARBA" id="ARBA00022723"/>
    </source>
</evidence>
<dbReference type="Pfam" id="PF13499">
    <property type="entry name" value="EF-hand_7"/>
    <property type="match status" value="2"/>
</dbReference>
<evidence type="ECO:0000259" key="15">
    <source>
        <dbReference type="PROSITE" id="PS50011"/>
    </source>
</evidence>
<dbReference type="PROSITE" id="PS50222">
    <property type="entry name" value="EF_HAND_2"/>
    <property type="match status" value="3"/>
</dbReference>
<keyword evidence="8" id="KW-0547">Nucleotide-binding</keyword>
<dbReference type="GO" id="GO:0004674">
    <property type="term" value="F:protein serine/threonine kinase activity"/>
    <property type="evidence" value="ECO:0007669"/>
    <property type="project" value="UniProtKB-KW"/>
</dbReference>
<evidence type="ECO:0000313" key="18">
    <source>
        <dbReference type="Proteomes" id="UP001162131"/>
    </source>
</evidence>
<dbReference type="InterPro" id="IPR020635">
    <property type="entry name" value="Tyr_kinase_cat_dom"/>
</dbReference>
<comment type="catalytic activity">
    <reaction evidence="14">
        <text>L-seryl-[protein] + ATP = O-phospho-L-seryl-[protein] + ADP + H(+)</text>
        <dbReference type="Rhea" id="RHEA:17989"/>
        <dbReference type="Rhea" id="RHEA-COMP:9863"/>
        <dbReference type="Rhea" id="RHEA-COMP:11604"/>
        <dbReference type="ChEBI" id="CHEBI:15378"/>
        <dbReference type="ChEBI" id="CHEBI:29999"/>
        <dbReference type="ChEBI" id="CHEBI:30616"/>
        <dbReference type="ChEBI" id="CHEBI:83421"/>
        <dbReference type="ChEBI" id="CHEBI:456216"/>
        <dbReference type="EC" id="2.7.11.1"/>
    </reaction>
</comment>
<keyword evidence="9" id="KW-0418">Kinase</keyword>
<comment type="similarity">
    <text evidence="12">Belongs to the protein kinase superfamily. Ser/Thr protein kinase family. CDPK subfamily.</text>
</comment>
<evidence type="ECO:0000256" key="13">
    <source>
        <dbReference type="ARBA" id="ARBA00047899"/>
    </source>
</evidence>
<dbReference type="Gene3D" id="3.30.200.20">
    <property type="entry name" value="Phosphorylase Kinase, domain 1"/>
    <property type="match status" value="1"/>
</dbReference>
<dbReference type="Gene3D" id="1.10.238.10">
    <property type="entry name" value="EF-hand"/>
    <property type="match status" value="2"/>
</dbReference>
<dbReference type="EMBL" id="CAJZBQ010000043">
    <property type="protein sequence ID" value="CAG9327150.1"/>
    <property type="molecule type" value="Genomic_DNA"/>
</dbReference>
<keyword evidence="6" id="KW-0479">Metal-binding</keyword>
<dbReference type="InterPro" id="IPR011992">
    <property type="entry name" value="EF-hand-dom_pair"/>
</dbReference>
<keyword evidence="5" id="KW-0808">Transferase</keyword>
<comment type="caution">
    <text evidence="17">The sequence shown here is derived from an EMBL/GenBank/DDBJ whole genome shotgun (WGS) entry which is preliminary data.</text>
</comment>
<gene>
    <name evidence="17" type="ORF">BSTOLATCC_MIC43193</name>
</gene>
<protein>
    <recommendedName>
        <fullName evidence="3">non-specific serine/threonine protein kinase</fullName>
        <ecNumber evidence="3">2.7.11.1</ecNumber>
    </recommendedName>
</protein>
<keyword evidence="11" id="KW-0067">ATP-binding</keyword>
<dbReference type="SUPFAM" id="SSF56112">
    <property type="entry name" value="Protein kinase-like (PK-like)"/>
    <property type="match status" value="1"/>
</dbReference>
<evidence type="ECO:0000256" key="12">
    <source>
        <dbReference type="ARBA" id="ARBA00024334"/>
    </source>
</evidence>
<organism evidence="17 18">
    <name type="scientific">Blepharisma stoltei</name>
    <dbReference type="NCBI Taxonomy" id="1481888"/>
    <lineage>
        <taxon>Eukaryota</taxon>
        <taxon>Sar</taxon>
        <taxon>Alveolata</taxon>
        <taxon>Ciliophora</taxon>
        <taxon>Postciliodesmatophora</taxon>
        <taxon>Heterotrichea</taxon>
        <taxon>Heterotrichida</taxon>
        <taxon>Blepharismidae</taxon>
        <taxon>Blepharisma</taxon>
    </lineage>
</organism>
<comment type="catalytic activity">
    <reaction evidence="13">
        <text>L-threonyl-[protein] + ATP = O-phospho-L-threonyl-[protein] + ADP + H(+)</text>
        <dbReference type="Rhea" id="RHEA:46608"/>
        <dbReference type="Rhea" id="RHEA-COMP:11060"/>
        <dbReference type="Rhea" id="RHEA-COMP:11605"/>
        <dbReference type="ChEBI" id="CHEBI:15378"/>
        <dbReference type="ChEBI" id="CHEBI:30013"/>
        <dbReference type="ChEBI" id="CHEBI:30616"/>
        <dbReference type="ChEBI" id="CHEBI:61977"/>
        <dbReference type="ChEBI" id="CHEBI:456216"/>
        <dbReference type="EC" id="2.7.11.1"/>
    </reaction>
</comment>
<dbReference type="SMART" id="SM00219">
    <property type="entry name" value="TyrKc"/>
    <property type="match status" value="1"/>
</dbReference>
<evidence type="ECO:0000256" key="2">
    <source>
        <dbReference type="ARBA" id="ARBA00011245"/>
    </source>
</evidence>
<keyword evidence="18" id="KW-1185">Reference proteome</keyword>
<evidence type="ECO:0000256" key="9">
    <source>
        <dbReference type="ARBA" id="ARBA00022777"/>
    </source>
</evidence>
<dbReference type="EC" id="2.7.11.1" evidence="3"/>
<dbReference type="Proteomes" id="UP001162131">
    <property type="component" value="Unassembled WGS sequence"/>
</dbReference>
<dbReference type="Pfam" id="PF00069">
    <property type="entry name" value="Pkinase"/>
    <property type="match status" value="1"/>
</dbReference>
<dbReference type="PROSITE" id="PS00018">
    <property type="entry name" value="EF_HAND_1"/>
    <property type="match status" value="3"/>
</dbReference>
<keyword evidence="7" id="KW-0677">Repeat</keyword>
<dbReference type="GO" id="GO:0005524">
    <property type="term" value="F:ATP binding"/>
    <property type="evidence" value="ECO:0007669"/>
    <property type="project" value="UniProtKB-KW"/>
</dbReference>
<dbReference type="InterPro" id="IPR018247">
    <property type="entry name" value="EF_Hand_1_Ca_BS"/>
</dbReference>
<comment type="subunit">
    <text evidence="2">Monomer.</text>
</comment>
<feature type="domain" description="EF-hand" evidence="16">
    <location>
        <begin position="345"/>
        <end position="380"/>
    </location>
</feature>
<dbReference type="FunFam" id="1.10.510.10:FF:000571">
    <property type="entry name" value="Maternal embryonic leucine zipper kinase"/>
    <property type="match status" value="1"/>
</dbReference>
<proteinExistence type="inferred from homology"/>
<accession>A0AAU9JNE8</accession>
<evidence type="ECO:0000256" key="4">
    <source>
        <dbReference type="ARBA" id="ARBA00022527"/>
    </source>
</evidence>
<dbReference type="InterPro" id="IPR050205">
    <property type="entry name" value="CDPK_Ser/Thr_kinases"/>
</dbReference>
<feature type="domain" description="EF-hand" evidence="16">
    <location>
        <begin position="455"/>
        <end position="486"/>
    </location>
</feature>
<evidence type="ECO:0000313" key="17">
    <source>
        <dbReference type="EMBL" id="CAG9327150.1"/>
    </source>
</evidence>
<dbReference type="AlphaFoldDB" id="A0AAU9JNE8"/>